<dbReference type="KEGG" id="ahb:bsdtb5_13190"/>
<protein>
    <submittedName>
        <fullName evidence="1">Uncharacterized protein</fullName>
    </submittedName>
</protein>
<name>A0A7R7EJR3_9FIRM</name>
<accession>A0A7R7EJR3</accession>
<sequence length="47" mass="5484">MINFEEEIAKFQPSLEVDQAEEAIYNNDLTDATDIIKEILKEKKDLK</sequence>
<dbReference type="Proteomes" id="UP000595897">
    <property type="component" value="Chromosome"/>
</dbReference>
<organism evidence="1 2">
    <name type="scientific">Anaeromicropila herbilytica</name>
    <dbReference type="NCBI Taxonomy" id="2785025"/>
    <lineage>
        <taxon>Bacteria</taxon>
        <taxon>Bacillati</taxon>
        <taxon>Bacillota</taxon>
        <taxon>Clostridia</taxon>
        <taxon>Lachnospirales</taxon>
        <taxon>Lachnospiraceae</taxon>
        <taxon>Anaeromicropila</taxon>
    </lineage>
</organism>
<dbReference type="AlphaFoldDB" id="A0A7R7EJR3"/>
<reference evidence="1 2" key="1">
    <citation type="submission" date="2020-11" db="EMBL/GenBank/DDBJ databases">
        <title>Draft genome sequencing of a Lachnospiraceae strain isolated from anoxic soil subjected to BSD treatment.</title>
        <authorList>
            <person name="Uek A."/>
            <person name="Tonouchi A."/>
        </authorList>
    </citation>
    <scope>NUCLEOTIDE SEQUENCE [LARGE SCALE GENOMIC DNA]</scope>
    <source>
        <strain evidence="1 2">TB5</strain>
    </source>
</reference>
<keyword evidence="2" id="KW-1185">Reference proteome</keyword>
<evidence type="ECO:0000313" key="1">
    <source>
        <dbReference type="EMBL" id="BCN30024.1"/>
    </source>
</evidence>
<proteinExistence type="predicted"/>
<dbReference type="RefSeq" id="WP_271715275.1">
    <property type="nucleotide sequence ID" value="NZ_AP024169.1"/>
</dbReference>
<dbReference type="EMBL" id="AP024169">
    <property type="protein sequence ID" value="BCN30024.1"/>
    <property type="molecule type" value="Genomic_DNA"/>
</dbReference>
<evidence type="ECO:0000313" key="2">
    <source>
        <dbReference type="Proteomes" id="UP000595897"/>
    </source>
</evidence>
<gene>
    <name evidence="1" type="ORF">bsdtb5_13190</name>
</gene>